<evidence type="ECO:0000256" key="1">
    <source>
        <dbReference type="ARBA" id="ARBA00004123"/>
    </source>
</evidence>
<dbReference type="Proteomes" id="UP000192578">
    <property type="component" value="Unassembled WGS sequence"/>
</dbReference>
<feature type="compositionally biased region" description="Low complexity" evidence="5">
    <location>
        <begin position="391"/>
        <end position="402"/>
    </location>
</feature>
<feature type="compositionally biased region" description="Gly residues" evidence="5">
    <location>
        <begin position="223"/>
        <end position="237"/>
    </location>
</feature>
<dbReference type="PRINTS" id="PR00967">
    <property type="entry name" value="ONCOGENEAML1"/>
</dbReference>
<comment type="caution">
    <text evidence="7">The sequence shown here is derived from an EMBL/GenBank/DDBJ whole genome shotgun (WGS) entry which is preliminary data.</text>
</comment>
<sequence length="556" mass="59396">MISQQNRSLYPLFSHPTTRGRGRHREELAARTSNFSSQQPQPGATTMMNNPHEQELIATDSPNILCSKLPSHWRQNKALPTAFRIVLVDEVPDGTEVSIHAGNDENCSAELRHCLTQFKNKVARFNDLRFVGRSGRGKKFTLSIIVRSHPPQIGTYPNAIKVTVDGPRDPRTKSKNSGRISSYPYSMLEHHNHLSNHHHHHHHHQGLDATGNRGSPLSVSSVGGNGGGGGGGGGNSGNGMSPYQSLKELQALERQVNAAAAAATSAGSHMFSPLPPHLTRPAGGRGSPDSRPAPHHPPWLYGMHGFPLHPASAAALNGSIKAFLSESDASEHEHFARAAAAAASTSAAAAAHFVHRLQAATSGAGAAISSASSGGFRAGSSALTPFAPHRQQQQQQPQQQQPTHPSFPHLYYNFPPAALMTPQMMMQSGFISLAHSQHTHRSNFPPASEGRSRSPVRIVELPADDNNSSGGPPPPSRHSVIRRMDGGPSRTRPVTPDTASGSSPHSPVSMDLSVSRDGRSTTGSTTEGSSTGSGDRDTASLPPKKKRKTVWKPYEQ</sequence>
<proteinExistence type="predicted"/>
<dbReference type="AlphaFoldDB" id="A0A1W0XA14"/>
<feature type="region of interest" description="Disordered" evidence="5">
    <location>
        <begin position="157"/>
        <end position="182"/>
    </location>
</feature>
<evidence type="ECO:0000259" key="6">
    <source>
        <dbReference type="PROSITE" id="PS51062"/>
    </source>
</evidence>
<gene>
    <name evidence="7" type="ORF">BV898_01872</name>
</gene>
<dbReference type="OrthoDB" id="10029800at2759"/>
<dbReference type="GO" id="GO:0000981">
    <property type="term" value="F:DNA-binding transcription factor activity, RNA polymerase II-specific"/>
    <property type="evidence" value="ECO:0007669"/>
    <property type="project" value="TreeGrafter"/>
</dbReference>
<dbReference type="Gene3D" id="2.60.40.720">
    <property type="match status" value="1"/>
</dbReference>
<reference evidence="8" key="1">
    <citation type="submission" date="2017-01" db="EMBL/GenBank/DDBJ databases">
        <title>Comparative genomics of anhydrobiosis in the tardigrade Hypsibius dujardini.</title>
        <authorList>
            <person name="Yoshida Y."/>
            <person name="Koutsovoulos G."/>
            <person name="Laetsch D."/>
            <person name="Stevens L."/>
            <person name="Kumar S."/>
            <person name="Horikawa D."/>
            <person name="Ishino K."/>
            <person name="Komine S."/>
            <person name="Tomita M."/>
            <person name="Blaxter M."/>
            <person name="Arakawa K."/>
        </authorList>
    </citation>
    <scope>NUCLEOTIDE SEQUENCE [LARGE SCALE GENOMIC DNA]</scope>
    <source>
        <strain evidence="8">Z151</strain>
    </source>
</reference>
<keyword evidence="8" id="KW-1185">Reference proteome</keyword>
<evidence type="ECO:0000256" key="5">
    <source>
        <dbReference type="SAM" id="MobiDB-lite"/>
    </source>
</evidence>
<evidence type="ECO:0000256" key="4">
    <source>
        <dbReference type="ARBA" id="ARBA00023242"/>
    </source>
</evidence>
<dbReference type="PANTHER" id="PTHR11950:SF31">
    <property type="entry name" value="SEGMENTATION PROTEIN RUNT"/>
    <property type="match status" value="1"/>
</dbReference>
<evidence type="ECO:0000313" key="7">
    <source>
        <dbReference type="EMBL" id="OQV24333.1"/>
    </source>
</evidence>
<dbReference type="GO" id="GO:0005634">
    <property type="term" value="C:nucleus"/>
    <property type="evidence" value="ECO:0007669"/>
    <property type="project" value="UniProtKB-SubCell"/>
</dbReference>
<evidence type="ECO:0000256" key="3">
    <source>
        <dbReference type="ARBA" id="ARBA00023163"/>
    </source>
</evidence>
<feature type="region of interest" description="Disordered" evidence="5">
    <location>
        <begin position="461"/>
        <end position="556"/>
    </location>
</feature>
<dbReference type="InterPro" id="IPR013524">
    <property type="entry name" value="Runt_dom"/>
</dbReference>
<dbReference type="InterPro" id="IPR000040">
    <property type="entry name" value="AML1_Runt"/>
</dbReference>
<dbReference type="InterPro" id="IPR012346">
    <property type="entry name" value="p53/RUNT-type_TF_DNA-bd_sf"/>
</dbReference>
<dbReference type="SUPFAM" id="SSF49417">
    <property type="entry name" value="p53-like transcription factors"/>
    <property type="match status" value="1"/>
</dbReference>
<organism evidence="7 8">
    <name type="scientific">Hypsibius exemplaris</name>
    <name type="common">Freshwater tardigrade</name>
    <dbReference type="NCBI Taxonomy" id="2072580"/>
    <lineage>
        <taxon>Eukaryota</taxon>
        <taxon>Metazoa</taxon>
        <taxon>Ecdysozoa</taxon>
        <taxon>Tardigrada</taxon>
        <taxon>Eutardigrada</taxon>
        <taxon>Parachela</taxon>
        <taxon>Hypsibioidea</taxon>
        <taxon>Hypsibiidae</taxon>
        <taxon>Hypsibius</taxon>
    </lineage>
</organism>
<dbReference type="PROSITE" id="PS51062">
    <property type="entry name" value="RUNT"/>
    <property type="match status" value="1"/>
</dbReference>
<feature type="compositionally biased region" description="Low complexity" evidence="5">
    <location>
        <begin position="520"/>
        <end position="533"/>
    </location>
</feature>
<accession>A0A1W0XA14</accession>
<dbReference type="InterPro" id="IPR008967">
    <property type="entry name" value="p53-like_TF_DNA-bd_sf"/>
</dbReference>
<dbReference type="GO" id="GO:0000978">
    <property type="term" value="F:RNA polymerase II cis-regulatory region sequence-specific DNA binding"/>
    <property type="evidence" value="ECO:0007669"/>
    <property type="project" value="TreeGrafter"/>
</dbReference>
<evidence type="ECO:0000313" key="8">
    <source>
        <dbReference type="Proteomes" id="UP000192578"/>
    </source>
</evidence>
<keyword evidence="3" id="KW-0804">Transcription</keyword>
<comment type="subcellular location">
    <subcellularLocation>
        <location evidence="1">Nucleus</location>
    </subcellularLocation>
</comment>
<feature type="compositionally biased region" description="Basic residues" evidence="5">
    <location>
        <begin position="195"/>
        <end position="204"/>
    </location>
</feature>
<feature type="region of interest" description="Disordered" evidence="5">
    <location>
        <begin position="195"/>
        <end position="243"/>
    </location>
</feature>
<dbReference type="PANTHER" id="PTHR11950">
    <property type="entry name" value="RUNT RELATED"/>
    <property type="match status" value="1"/>
</dbReference>
<dbReference type="EMBL" id="MTYJ01000007">
    <property type="protein sequence ID" value="OQV24333.1"/>
    <property type="molecule type" value="Genomic_DNA"/>
</dbReference>
<name>A0A1W0XA14_HYPEX</name>
<feature type="region of interest" description="Disordered" evidence="5">
    <location>
        <begin position="379"/>
        <end position="410"/>
    </location>
</feature>
<keyword evidence="2" id="KW-0805">Transcription regulation</keyword>
<dbReference type="Pfam" id="PF00853">
    <property type="entry name" value="Runt"/>
    <property type="match status" value="1"/>
</dbReference>
<feature type="compositionally biased region" description="Polar residues" evidence="5">
    <location>
        <begin position="497"/>
        <end position="506"/>
    </location>
</feature>
<keyword evidence="4" id="KW-0539">Nucleus</keyword>
<evidence type="ECO:0000256" key="2">
    <source>
        <dbReference type="ARBA" id="ARBA00023015"/>
    </source>
</evidence>
<feature type="region of interest" description="Disordered" evidence="5">
    <location>
        <begin position="1"/>
        <end position="47"/>
    </location>
</feature>
<dbReference type="GO" id="GO:0005524">
    <property type="term" value="F:ATP binding"/>
    <property type="evidence" value="ECO:0007669"/>
    <property type="project" value="InterPro"/>
</dbReference>
<feature type="compositionally biased region" description="Polar residues" evidence="5">
    <location>
        <begin position="31"/>
        <end position="47"/>
    </location>
</feature>
<feature type="domain" description="Runt" evidence="6">
    <location>
        <begin position="44"/>
        <end position="172"/>
    </location>
</feature>
<protein>
    <recommendedName>
        <fullName evidence="6">Runt domain-containing protein</fullName>
    </recommendedName>
</protein>
<feature type="region of interest" description="Disordered" evidence="5">
    <location>
        <begin position="263"/>
        <end position="296"/>
    </location>
</feature>